<dbReference type="PRINTS" id="PR00100">
    <property type="entry name" value="AOTCASE"/>
</dbReference>
<feature type="binding site" evidence="7">
    <location>
        <position position="253"/>
    </location>
    <ligand>
        <name>carbamoyl phosphate</name>
        <dbReference type="ChEBI" id="CHEBI:58228"/>
    </ligand>
</feature>
<comment type="pathway">
    <text evidence="1 7">Pyrimidine metabolism; UMP biosynthesis via de novo pathway; (S)-dihydroorotate from bicarbonate: step 2/3.</text>
</comment>
<reference evidence="10 11" key="1">
    <citation type="submission" date="2022-01" db="EMBL/GenBank/DDBJ databases">
        <title>Alkalihalobacillus sp. EGI L200015, a novel bacterium isolated from a salt lake sediment.</title>
        <authorList>
            <person name="Gao L."/>
            <person name="Fang B.-Z."/>
            <person name="Li W.-J."/>
        </authorList>
    </citation>
    <scope>NUCLEOTIDE SEQUENCE [LARGE SCALE GENOMIC DNA]</scope>
    <source>
        <strain evidence="10 11">KCTC 12718</strain>
    </source>
</reference>
<dbReference type="InterPro" id="IPR002082">
    <property type="entry name" value="Asp_carbamoyltransf"/>
</dbReference>
<comment type="function">
    <text evidence="5 7">Catalyzes the condensation of carbamoyl phosphate and aspartate to form carbamoyl aspartate and inorganic phosphate, the committed step in the de novo pyrimidine nucleotide biosynthesis pathway.</text>
</comment>
<dbReference type="PANTHER" id="PTHR45753:SF6">
    <property type="entry name" value="ASPARTATE CARBAMOYLTRANSFERASE"/>
    <property type="match status" value="1"/>
</dbReference>
<dbReference type="InterPro" id="IPR006131">
    <property type="entry name" value="Asp_carbamoyltransf_Asp/Orn-bd"/>
</dbReference>
<feature type="binding site" evidence="7">
    <location>
        <position position="79"/>
    </location>
    <ligand>
        <name>L-aspartate</name>
        <dbReference type="ChEBI" id="CHEBI:29991"/>
    </ligand>
</feature>
<feature type="binding site" evidence="7">
    <location>
        <position position="51"/>
    </location>
    <ligand>
        <name>carbamoyl phosphate</name>
        <dbReference type="ChEBI" id="CHEBI:58228"/>
    </ligand>
</feature>
<dbReference type="GO" id="GO:0004070">
    <property type="term" value="F:aspartate carbamoyltransferase activity"/>
    <property type="evidence" value="ECO:0007669"/>
    <property type="project" value="UniProtKB-EC"/>
</dbReference>
<evidence type="ECO:0000256" key="3">
    <source>
        <dbReference type="ARBA" id="ARBA00022679"/>
    </source>
</evidence>
<evidence type="ECO:0000256" key="7">
    <source>
        <dbReference type="HAMAP-Rule" id="MF_00001"/>
    </source>
</evidence>
<dbReference type="PANTHER" id="PTHR45753">
    <property type="entry name" value="ORNITHINE CARBAMOYLTRANSFERASE, MITOCHONDRIAL"/>
    <property type="match status" value="1"/>
</dbReference>
<dbReference type="SUPFAM" id="SSF53671">
    <property type="entry name" value="Aspartate/ornithine carbamoyltransferase"/>
    <property type="match status" value="1"/>
</dbReference>
<dbReference type="EMBL" id="JAKIJS010000001">
    <property type="protein sequence ID" value="MCF6137037.1"/>
    <property type="molecule type" value="Genomic_DNA"/>
</dbReference>
<comment type="caution">
    <text evidence="10">The sequence shown here is derived from an EMBL/GenBank/DDBJ whole genome shotgun (WGS) entry which is preliminary data.</text>
</comment>
<sequence>MNHLLTIDTLEPELVDHLLQRAQHVIDDNFNFPVPKEKRFVANLFYEPSTRTKFSFEIAEKRLGLHVLNFEAEGSSVQKGESLYDTVRTLEAIGANVVVIRHNQDQYFNELKGIGIPILNAGDGCGNHPTQSLLDLLTIRQEFIVLQGLTVAIIGDVRHSRVARSNASLLRKMGANVLFSGPEQWMDDEMENGYYVPIDTAVKEADVVMMLRIQHERHRNGMDLMKEEYHQRYGLTVEREKMMKSQSIILHPAPVNRGVEIASELVESDRSRIFKQMNNGVAVRMAVLNWSLQFEEVGSNGIIT</sequence>
<feature type="domain" description="Aspartate/ornithine carbamoyltransferase carbamoyl-P binding" evidence="9">
    <location>
        <begin position="3"/>
        <end position="141"/>
    </location>
</feature>
<keyword evidence="11" id="KW-1185">Reference proteome</keyword>
<evidence type="ECO:0000256" key="2">
    <source>
        <dbReference type="ARBA" id="ARBA00008896"/>
    </source>
</evidence>
<gene>
    <name evidence="7" type="primary">pyrB</name>
    <name evidence="10" type="ORF">L2716_04785</name>
</gene>
<evidence type="ECO:0000256" key="6">
    <source>
        <dbReference type="ARBA" id="ARBA00048859"/>
    </source>
</evidence>
<dbReference type="InterPro" id="IPR036901">
    <property type="entry name" value="Asp/Orn_carbamoylTrfase_sf"/>
</dbReference>
<feature type="binding site" evidence="7">
    <location>
        <position position="212"/>
    </location>
    <ligand>
        <name>L-aspartate</name>
        <dbReference type="ChEBI" id="CHEBI:29991"/>
    </ligand>
</feature>
<evidence type="ECO:0000256" key="5">
    <source>
        <dbReference type="ARBA" id="ARBA00043884"/>
    </source>
</evidence>
<protein>
    <recommendedName>
        <fullName evidence="7">Aspartate carbamoyltransferase</fullName>
        <ecNumber evidence="7">2.1.3.2</ecNumber>
    </recommendedName>
    <alternativeName>
        <fullName evidence="7">Aspartate transcarbamylase</fullName>
        <shortName evidence="7">ATCase</shortName>
    </alternativeName>
</protein>
<evidence type="ECO:0000256" key="4">
    <source>
        <dbReference type="ARBA" id="ARBA00022975"/>
    </source>
</evidence>
<dbReference type="NCBIfam" id="NF002032">
    <property type="entry name" value="PRK00856.1"/>
    <property type="match status" value="1"/>
</dbReference>
<evidence type="ECO:0000313" key="10">
    <source>
        <dbReference type="EMBL" id="MCF6137037.1"/>
    </source>
</evidence>
<evidence type="ECO:0000259" key="8">
    <source>
        <dbReference type="Pfam" id="PF00185"/>
    </source>
</evidence>
<comment type="subunit">
    <text evidence="7">Heterododecamer (2C3:3R2) of six catalytic PyrB chains organized as two trimers (C3), and six regulatory PyrI chains organized as three dimers (R2).</text>
</comment>
<feature type="binding site" evidence="7">
    <location>
        <position position="161"/>
    </location>
    <ligand>
        <name>L-aspartate</name>
        <dbReference type="ChEBI" id="CHEBI:29991"/>
    </ligand>
</feature>
<evidence type="ECO:0000313" key="11">
    <source>
        <dbReference type="Proteomes" id="UP001649381"/>
    </source>
</evidence>
<feature type="binding site" evidence="7">
    <location>
        <position position="131"/>
    </location>
    <ligand>
        <name>carbamoyl phosphate</name>
        <dbReference type="ChEBI" id="CHEBI:58228"/>
    </ligand>
</feature>
<dbReference type="InterPro" id="IPR006132">
    <property type="entry name" value="Asp/Orn_carbamoyltranf_P-bd"/>
</dbReference>
<organism evidence="10 11">
    <name type="scientific">Pseudalkalibacillus berkeleyi</name>
    <dbReference type="NCBI Taxonomy" id="1069813"/>
    <lineage>
        <taxon>Bacteria</taxon>
        <taxon>Bacillati</taxon>
        <taxon>Bacillota</taxon>
        <taxon>Bacilli</taxon>
        <taxon>Bacillales</taxon>
        <taxon>Fictibacillaceae</taxon>
        <taxon>Pseudalkalibacillus</taxon>
    </lineage>
</organism>
<accession>A0ABS9GW59</accession>
<feature type="binding site" evidence="7">
    <location>
        <position position="254"/>
    </location>
    <ligand>
        <name>carbamoyl phosphate</name>
        <dbReference type="ChEBI" id="CHEBI:58228"/>
    </ligand>
</feature>
<dbReference type="Pfam" id="PF00185">
    <property type="entry name" value="OTCace"/>
    <property type="match status" value="1"/>
</dbReference>
<feature type="binding site" evidence="7">
    <location>
        <position position="128"/>
    </location>
    <ligand>
        <name>carbamoyl phosphate</name>
        <dbReference type="ChEBI" id="CHEBI:58228"/>
    </ligand>
</feature>
<keyword evidence="3 7" id="KW-0808">Transferase</keyword>
<feature type="binding site" evidence="7">
    <location>
        <position position="101"/>
    </location>
    <ligand>
        <name>carbamoyl phosphate</name>
        <dbReference type="ChEBI" id="CHEBI:58228"/>
    </ligand>
</feature>
<dbReference type="Gene3D" id="3.40.50.1370">
    <property type="entry name" value="Aspartate/ornithine carbamoyltransferase"/>
    <property type="match status" value="2"/>
</dbReference>
<dbReference type="Proteomes" id="UP001649381">
    <property type="component" value="Unassembled WGS sequence"/>
</dbReference>
<proteinExistence type="inferred from homology"/>
<comment type="catalytic activity">
    <reaction evidence="6 7">
        <text>carbamoyl phosphate + L-aspartate = N-carbamoyl-L-aspartate + phosphate + H(+)</text>
        <dbReference type="Rhea" id="RHEA:20013"/>
        <dbReference type="ChEBI" id="CHEBI:15378"/>
        <dbReference type="ChEBI" id="CHEBI:29991"/>
        <dbReference type="ChEBI" id="CHEBI:32814"/>
        <dbReference type="ChEBI" id="CHEBI:43474"/>
        <dbReference type="ChEBI" id="CHEBI:58228"/>
        <dbReference type="EC" id="2.1.3.2"/>
    </reaction>
</comment>
<dbReference type="InterPro" id="IPR006130">
    <property type="entry name" value="Asp/Orn_carbamoylTrfase"/>
</dbReference>
<feature type="binding site" evidence="7">
    <location>
        <position position="52"/>
    </location>
    <ligand>
        <name>carbamoyl phosphate</name>
        <dbReference type="ChEBI" id="CHEBI:58228"/>
    </ligand>
</feature>
<feature type="domain" description="Aspartate/ornithine carbamoyltransferase Asp/Orn-binding" evidence="8">
    <location>
        <begin position="147"/>
        <end position="290"/>
    </location>
</feature>
<dbReference type="RefSeq" id="WP_236332297.1">
    <property type="nucleotide sequence ID" value="NZ_JAKIJS010000001.1"/>
</dbReference>
<dbReference type="NCBIfam" id="TIGR00670">
    <property type="entry name" value="asp_carb_tr"/>
    <property type="match status" value="1"/>
</dbReference>
<evidence type="ECO:0000259" key="9">
    <source>
        <dbReference type="Pfam" id="PF02729"/>
    </source>
</evidence>
<keyword evidence="4 7" id="KW-0665">Pyrimidine biosynthesis</keyword>
<dbReference type="EC" id="2.1.3.2" evidence="7"/>
<name>A0ABS9GW59_9BACL</name>
<evidence type="ECO:0000256" key="1">
    <source>
        <dbReference type="ARBA" id="ARBA00004852"/>
    </source>
</evidence>
<dbReference type="PROSITE" id="PS00097">
    <property type="entry name" value="CARBAMOYLTRANSFERASE"/>
    <property type="match status" value="1"/>
</dbReference>
<dbReference type="HAMAP" id="MF_00001">
    <property type="entry name" value="Asp_carb_tr"/>
    <property type="match status" value="1"/>
</dbReference>
<comment type="similarity">
    <text evidence="2 7">Belongs to the aspartate/ornithine carbamoyltransferase superfamily. ATCase family.</text>
</comment>
<dbReference type="PRINTS" id="PR00101">
    <property type="entry name" value="ATCASE"/>
</dbReference>
<dbReference type="Pfam" id="PF02729">
    <property type="entry name" value="OTCace_N"/>
    <property type="match status" value="1"/>
</dbReference>